<organism evidence="1 2">
    <name type="scientific">Xylella fastidiosa subsp. sandyi Ann-1</name>
    <dbReference type="NCBI Taxonomy" id="155920"/>
    <lineage>
        <taxon>Bacteria</taxon>
        <taxon>Pseudomonadati</taxon>
        <taxon>Pseudomonadota</taxon>
        <taxon>Gammaproteobacteria</taxon>
        <taxon>Lysobacterales</taxon>
        <taxon>Lysobacteraceae</taxon>
        <taxon>Xylella</taxon>
    </lineage>
</organism>
<evidence type="ECO:0000313" key="2">
    <source>
        <dbReference type="Proteomes" id="UP000027215"/>
    </source>
</evidence>
<reference evidence="1 2" key="1">
    <citation type="submission" date="2013-08" db="EMBL/GenBank/DDBJ databases">
        <authorList>
            <person name="Stouthamer R."/>
            <person name="Nunney L."/>
        </authorList>
    </citation>
    <scope>NUCLEOTIDE SEQUENCE [LARGE SCALE GENOMIC DNA]</scope>
    <source>
        <strain evidence="2">ann-1</strain>
    </source>
</reference>
<gene>
    <name evidence="1" type="ORF">D934_07225</name>
</gene>
<dbReference type="KEGG" id="xfs:D934_07225"/>
<evidence type="ECO:0008006" key="3">
    <source>
        <dbReference type="Google" id="ProtNLM"/>
    </source>
</evidence>
<dbReference type="EMBL" id="CP006696">
    <property type="protein sequence ID" value="AIC11277.1"/>
    <property type="molecule type" value="Genomic_DNA"/>
</dbReference>
<protein>
    <recommendedName>
        <fullName evidence="3">Phage-related protein</fullName>
    </recommendedName>
</protein>
<dbReference type="PATRIC" id="fig|155920.8.peg.1680"/>
<accession>A0A060HEA6</accession>
<dbReference type="Proteomes" id="UP000027215">
    <property type="component" value="Chromosome"/>
</dbReference>
<dbReference type="AlphaFoldDB" id="A0A060HEA6"/>
<dbReference type="HOGENOM" id="CLU_2653693_0_0_6"/>
<sequence length="76" mass="8623">MAIKVVIAYIADMATELRWEGVAAEDIQGMLEHCAYSGIMDVYAKHPRNIWPMLFTLLTLIWASCLPINKSNIEKI</sequence>
<evidence type="ECO:0000313" key="1">
    <source>
        <dbReference type="EMBL" id="AIC11277.1"/>
    </source>
</evidence>
<proteinExistence type="predicted"/>
<name>A0A060HEA6_XYLFS</name>